<evidence type="ECO:0000313" key="3">
    <source>
        <dbReference type="Proteomes" id="UP000268007"/>
    </source>
</evidence>
<dbReference type="GO" id="GO:0003677">
    <property type="term" value="F:DNA binding"/>
    <property type="evidence" value="ECO:0007669"/>
    <property type="project" value="UniProtKB-KW"/>
</dbReference>
<protein>
    <submittedName>
        <fullName evidence="2">DNA-binding XRE family transcriptional regulator</fullName>
    </submittedName>
</protein>
<dbReference type="InterPro" id="IPR001387">
    <property type="entry name" value="Cro/C1-type_HTH"/>
</dbReference>
<gene>
    <name evidence="2" type="ORF">BDD43_5092</name>
</gene>
<dbReference type="SMART" id="SM00530">
    <property type="entry name" value="HTH_XRE"/>
    <property type="match status" value="1"/>
</dbReference>
<dbReference type="Pfam" id="PF01381">
    <property type="entry name" value="HTH_3"/>
    <property type="match status" value="1"/>
</dbReference>
<dbReference type="OrthoDB" id="9779074at2"/>
<dbReference type="RefSeq" id="WP_121200741.1">
    <property type="nucleotide sequence ID" value="NZ_RBKU01000001.1"/>
</dbReference>
<reference evidence="2 3" key="1">
    <citation type="submission" date="2018-10" db="EMBL/GenBank/DDBJ databases">
        <title>Genomic Encyclopedia of Archaeal and Bacterial Type Strains, Phase II (KMG-II): from individual species to whole genera.</title>
        <authorList>
            <person name="Goeker M."/>
        </authorList>
    </citation>
    <scope>NUCLEOTIDE SEQUENCE [LARGE SCALE GENOMIC DNA]</scope>
    <source>
        <strain evidence="2 3">DSM 18602</strain>
    </source>
</reference>
<dbReference type="InterPro" id="IPR010982">
    <property type="entry name" value="Lambda_DNA-bd_dom_sf"/>
</dbReference>
<dbReference type="EMBL" id="RBKU01000001">
    <property type="protein sequence ID" value="RKR84839.1"/>
    <property type="molecule type" value="Genomic_DNA"/>
</dbReference>
<dbReference type="PROSITE" id="PS50943">
    <property type="entry name" value="HTH_CROC1"/>
    <property type="match status" value="1"/>
</dbReference>
<sequence>MTREKLLRSSTYWFEFEQNELFRQVYQYMAEENINQTELAKRLNVSKGYISQILKGNFNYTLKKLIDLCLAIGIVPHIGYKKVEDIINEDVDLKAYYDSDISMFSKIIPINSSSIKDTPYFQDFPLQQIQLPVDGDNFITTTVIPTLKQA</sequence>
<name>A0A495J9V1_9SPHI</name>
<evidence type="ECO:0000313" key="2">
    <source>
        <dbReference type="EMBL" id="RKR84839.1"/>
    </source>
</evidence>
<feature type="domain" description="HTH cro/C1-type" evidence="1">
    <location>
        <begin position="25"/>
        <end position="78"/>
    </location>
</feature>
<evidence type="ECO:0000259" key="1">
    <source>
        <dbReference type="PROSITE" id="PS50943"/>
    </source>
</evidence>
<proteinExistence type="predicted"/>
<dbReference type="SUPFAM" id="SSF47413">
    <property type="entry name" value="lambda repressor-like DNA-binding domains"/>
    <property type="match status" value="1"/>
</dbReference>
<dbReference type="Gene3D" id="1.10.260.40">
    <property type="entry name" value="lambda repressor-like DNA-binding domains"/>
    <property type="match status" value="1"/>
</dbReference>
<keyword evidence="2" id="KW-0238">DNA-binding</keyword>
<comment type="caution">
    <text evidence="2">The sequence shown here is derived from an EMBL/GenBank/DDBJ whole genome shotgun (WGS) entry which is preliminary data.</text>
</comment>
<organism evidence="2 3">
    <name type="scientific">Mucilaginibacter gracilis</name>
    <dbReference type="NCBI Taxonomy" id="423350"/>
    <lineage>
        <taxon>Bacteria</taxon>
        <taxon>Pseudomonadati</taxon>
        <taxon>Bacteroidota</taxon>
        <taxon>Sphingobacteriia</taxon>
        <taxon>Sphingobacteriales</taxon>
        <taxon>Sphingobacteriaceae</taxon>
        <taxon>Mucilaginibacter</taxon>
    </lineage>
</organism>
<keyword evidence="3" id="KW-1185">Reference proteome</keyword>
<dbReference type="CDD" id="cd00093">
    <property type="entry name" value="HTH_XRE"/>
    <property type="match status" value="1"/>
</dbReference>
<dbReference type="AlphaFoldDB" id="A0A495J9V1"/>
<dbReference type="Proteomes" id="UP000268007">
    <property type="component" value="Unassembled WGS sequence"/>
</dbReference>
<accession>A0A495J9V1</accession>